<reference evidence="1 2" key="1">
    <citation type="submission" date="2019-11" db="EMBL/GenBank/DDBJ databases">
        <title>Description of Pedobacter sp. LMG 31462T.</title>
        <authorList>
            <person name="Carlier A."/>
            <person name="Qi S."/>
            <person name="Vandamme P."/>
        </authorList>
    </citation>
    <scope>NUCLEOTIDE SEQUENCE [LARGE SCALE GENOMIC DNA]</scope>
    <source>
        <strain evidence="1 2">LMG 31462</strain>
    </source>
</reference>
<accession>A0ABR6EQ73</accession>
<evidence type="ECO:0000313" key="2">
    <source>
        <dbReference type="Proteomes" id="UP000636110"/>
    </source>
</evidence>
<dbReference type="InterPro" id="IPR022385">
    <property type="entry name" value="Rhs_assc_core"/>
</dbReference>
<organism evidence="1 2">
    <name type="scientific">Pedobacter gandavensis</name>
    <dbReference type="NCBI Taxonomy" id="2679963"/>
    <lineage>
        <taxon>Bacteria</taxon>
        <taxon>Pseudomonadati</taxon>
        <taxon>Bacteroidota</taxon>
        <taxon>Sphingobacteriia</taxon>
        <taxon>Sphingobacteriales</taxon>
        <taxon>Sphingobacteriaceae</taxon>
        <taxon>Pedobacter</taxon>
    </lineage>
</organism>
<evidence type="ECO:0000313" key="1">
    <source>
        <dbReference type="EMBL" id="MBB2147398.1"/>
    </source>
</evidence>
<keyword evidence="2" id="KW-1185">Reference proteome</keyword>
<gene>
    <name evidence="1" type="ORF">GM920_00610</name>
</gene>
<protein>
    <recommendedName>
        <fullName evidence="3">RHS repeat-associated core domain-containing protein</fullName>
    </recommendedName>
</protein>
<dbReference type="Gene3D" id="2.180.10.10">
    <property type="entry name" value="RHS repeat-associated core"/>
    <property type="match status" value="1"/>
</dbReference>
<sequence>MIGRWSTPDPLAELDRAWSPYNYARNNPIRFIDPDGMFWEQLKISQNKNIENPSEICFRGVFLCNALRC</sequence>
<evidence type="ECO:0008006" key="3">
    <source>
        <dbReference type="Google" id="ProtNLM"/>
    </source>
</evidence>
<dbReference type="EMBL" id="WNXC01000001">
    <property type="protein sequence ID" value="MBB2147398.1"/>
    <property type="molecule type" value="Genomic_DNA"/>
</dbReference>
<dbReference type="NCBIfam" id="TIGR03696">
    <property type="entry name" value="Rhs_assc_core"/>
    <property type="match status" value="1"/>
</dbReference>
<comment type="caution">
    <text evidence="1">The sequence shown here is derived from an EMBL/GenBank/DDBJ whole genome shotgun (WGS) entry which is preliminary data.</text>
</comment>
<dbReference type="Proteomes" id="UP000636110">
    <property type="component" value="Unassembled WGS sequence"/>
</dbReference>
<proteinExistence type="predicted"/>
<name>A0ABR6EQ73_9SPHI</name>